<dbReference type="GO" id="GO:0016787">
    <property type="term" value="F:hydrolase activity"/>
    <property type="evidence" value="ECO:0007669"/>
    <property type="project" value="UniProtKB-KW"/>
</dbReference>
<comment type="caution">
    <text evidence="4">The sequence shown here is derived from an EMBL/GenBank/DDBJ whole genome shotgun (WGS) entry which is preliminary data.</text>
</comment>
<protein>
    <submittedName>
        <fullName evidence="4">Acetylornithine deacetylase/succinyl-diaminopimelate desuccinylase-like protein</fullName>
    </submittedName>
</protein>
<dbReference type="EMBL" id="QNRH01000003">
    <property type="protein sequence ID" value="RBO95521.1"/>
    <property type="molecule type" value="Genomic_DNA"/>
</dbReference>
<dbReference type="RefSeq" id="WP_170137467.1">
    <property type="nucleotide sequence ID" value="NZ_JBHEEG010000008.1"/>
</dbReference>
<accession>A0A366DZI4</accession>
<gene>
    <name evidence="4" type="ORF">DFR47_10384</name>
</gene>
<evidence type="ECO:0000256" key="2">
    <source>
        <dbReference type="ARBA" id="ARBA00022801"/>
    </source>
</evidence>
<sequence length="415" mass="45372">MHHSERQNIREIVKNLENEALRLHADLVAIPANPQTTEGYTETVDYIAAALSDTADTVAKIDVPNSYLHECWGENLENAKDYLNVEEFAPRRIATAQLNGASAEIGLHFTNNYDLYWGPKKERAGTVAQIMAMRALKKSGVSLKKSVFLSATPDAYIGGESGAGYVAAADIGRSKYVIAGGLSGPNLITVGYKGMIWAKLAIRGKAAHGARAHEGRNAIEAMMWVQNRILEMSKQYATRLSAVPIRPVEASAPSITMCRIAGNLDSGFVAPDCALFIDRRLNPGETVAQVRQELETLAAEVRQQTGFEISLSMPHTVEPSYTSPESTLYQTLANNLHDVSGKPAEPVVWSHYLGMHYFTEAWDSQVISYNPGAIGHNKVVVEPEDDVFDASLLLPTIEALALTAYDQINRDSDIE</sequence>
<dbReference type="AlphaFoldDB" id="A0A366DZI4"/>
<dbReference type="Gene3D" id="3.30.70.360">
    <property type="match status" value="1"/>
</dbReference>
<keyword evidence="1" id="KW-0479">Metal-binding</keyword>
<evidence type="ECO:0000256" key="1">
    <source>
        <dbReference type="ARBA" id="ARBA00022723"/>
    </source>
</evidence>
<dbReference type="SUPFAM" id="SSF55031">
    <property type="entry name" value="Bacterial exopeptidase dimerisation domain"/>
    <property type="match status" value="1"/>
</dbReference>
<evidence type="ECO:0000313" key="4">
    <source>
        <dbReference type="EMBL" id="RBO95521.1"/>
    </source>
</evidence>
<dbReference type="SUPFAM" id="SSF53187">
    <property type="entry name" value="Zn-dependent exopeptidases"/>
    <property type="match status" value="1"/>
</dbReference>
<dbReference type="InterPro" id="IPR036264">
    <property type="entry name" value="Bact_exopeptidase_dim_dom"/>
</dbReference>
<dbReference type="Gene3D" id="3.40.630.10">
    <property type="entry name" value="Zn peptidases"/>
    <property type="match status" value="1"/>
</dbReference>
<dbReference type="PANTHER" id="PTHR43808">
    <property type="entry name" value="ACETYLORNITHINE DEACETYLASE"/>
    <property type="match status" value="1"/>
</dbReference>
<name>A0A366DZI4_9HYPH</name>
<evidence type="ECO:0000259" key="3">
    <source>
        <dbReference type="Pfam" id="PF07687"/>
    </source>
</evidence>
<keyword evidence="5" id="KW-1185">Reference proteome</keyword>
<proteinExistence type="predicted"/>
<dbReference type="InterPro" id="IPR050072">
    <property type="entry name" value="Peptidase_M20A"/>
</dbReference>
<dbReference type="Pfam" id="PF07687">
    <property type="entry name" value="M20_dimer"/>
    <property type="match status" value="1"/>
</dbReference>
<dbReference type="Proteomes" id="UP000252893">
    <property type="component" value="Unassembled WGS sequence"/>
</dbReference>
<keyword evidence="2" id="KW-0378">Hydrolase</keyword>
<organism evidence="4 5">
    <name type="scientific">Pseudochrobactrum asaccharolyticum</name>
    <dbReference type="NCBI Taxonomy" id="354351"/>
    <lineage>
        <taxon>Bacteria</taxon>
        <taxon>Pseudomonadati</taxon>
        <taxon>Pseudomonadota</taxon>
        <taxon>Alphaproteobacteria</taxon>
        <taxon>Hyphomicrobiales</taxon>
        <taxon>Brucellaceae</taxon>
        <taxon>Pseudochrobactrum</taxon>
    </lineage>
</organism>
<evidence type="ECO:0000313" key="5">
    <source>
        <dbReference type="Proteomes" id="UP000252893"/>
    </source>
</evidence>
<feature type="domain" description="Peptidase M20 dimerisation" evidence="3">
    <location>
        <begin position="191"/>
        <end position="300"/>
    </location>
</feature>
<dbReference type="InterPro" id="IPR011650">
    <property type="entry name" value="Peptidase_M20_dimer"/>
</dbReference>
<reference evidence="4 5" key="1">
    <citation type="submission" date="2018-06" db="EMBL/GenBank/DDBJ databases">
        <title>Genomic Encyclopedia of Type Strains, Phase IV (KMG-IV): sequencing the most valuable type-strain genomes for metagenomic binning, comparative biology and taxonomic classification.</title>
        <authorList>
            <person name="Goeker M."/>
        </authorList>
    </citation>
    <scope>NUCLEOTIDE SEQUENCE [LARGE SCALE GENOMIC DNA]</scope>
    <source>
        <strain evidence="4 5">DSM 25619</strain>
    </source>
</reference>